<dbReference type="InterPro" id="IPR036390">
    <property type="entry name" value="WH_DNA-bd_sf"/>
</dbReference>
<feature type="domain" description="Transcriptional repressor PaaX-like N-terminal" evidence="1">
    <location>
        <begin position="39"/>
        <end position="106"/>
    </location>
</feature>
<dbReference type="Pfam" id="PF08223">
    <property type="entry name" value="PaaX_C"/>
    <property type="match status" value="1"/>
</dbReference>
<dbReference type="PANTHER" id="PTHR30319">
    <property type="entry name" value="PHENYLACETIC ACID REGULATOR-RELATED TRANSCRIPTIONAL REPRESSOR"/>
    <property type="match status" value="1"/>
</dbReference>
<dbReference type="SUPFAM" id="SSF46785">
    <property type="entry name" value="Winged helix' DNA-binding domain"/>
    <property type="match status" value="1"/>
</dbReference>
<dbReference type="Gene3D" id="1.20.58.1460">
    <property type="match status" value="1"/>
</dbReference>
<dbReference type="Gene3D" id="1.10.10.10">
    <property type="entry name" value="Winged helix-like DNA-binding domain superfamily/Winged helix DNA-binding domain"/>
    <property type="match status" value="1"/>
</dbReference>
<accession>A0A0H5D0L0</accession>
<dbReference type="InterPro" id="IPR011965">
    <property type="entry name" value="PaaX_trns_reg"/>
</dbReference>
<proteinExistence type="predicted"/>
<dbReference type="Proteomes" id="UP000043764">
    <property type="component" value="Unassembled WGS sequence"/>
</dbReference>
<dbReference type="Pfam" id="PF07848">
    <property type="entry name" value="PaaX"/>
    <property type="match status" value="1"/>
</dbReference>
<organism evidence="3 4">
    <name type="scientific">Phaeobacter italicus</name>
    <dbReference type="NCBI Taxonomy" id="481446"/>
    <lineage>
        <taxon>Bacteria</taxon>
        <taxon>Pseudomonadati</taxon>
        <taxon>Pseudomonadota</taxon>
        <taxon>Alphaproteobacteria</taxon>
        <taxon>Rhodobacterales</taxon>
        <taxon>Roseobacteraceae</taxon>
        <taxon>Phaeobacter</taxon>
    </lineage>
</organism>
<sequence>MDWPIAFRGLRHKGMTDAQDLWFDTAVSKLSDPQNQRVWSVIVSLFGDLAQQKGASINGQTLTQIITPMGIKPEAIRVALHRLRKDGWIDSTRSGRASVHFLTESGRSQSAAVTPRIYAREIAPPTEWHLAIAEDGQSAMLDGLLEQADYVSVNRCTALGLGKAASVARDLLVVHNPDLAVPEWLQRRLFPEDLRVTCSDLDVTLAELNSARSGLAIDEQLSAAQIATLRTLIVHRWRRVVLRHPDLPLSLHPDDWRGEPCRRRVAELLEALPRPTLAANGDLAGTAD</sequence>
<evidence type="ECO:0000313" key="4">
    <source>
        <dbReference type="Proteomes" id="UP000043764"/>
    </source>
</evidence>
<dbReference type="GO" id="GO:0006351">
    <property type="term" value="P:DNA-templated transcription"/>
    <property type="evidence" value="ECO:0007669"/>
    <property type="project" value="InterPro"/>
</dbReference>
<dbReference type="InterPro" id="IPR012906">
    <property type="entry name" value="PaaX-like_N"/>
</dbReference>
<dbReference type="Gene3D" id="3.30.70.2670">
    <property type="match status" value="1"/>
</dbReference>
<dbReference type="EMBL" id="CVRL01000013">
    <property type="protein sequence ID" value="CRL10594.1"/>
    <property type="molecule type" value="Genomic_DNA"/>
</dbReference>
<keyword evidence="4" id="KW-1185">Reference proteome</keyword>
<evidence type="ECO:0000259" key="2">
    <source>
        <dbReference type="Pfam" id="PF08223"/>
    </source>
</evidence>
<dbReference type="AlphaFoldDB" id="A0A0H5D0L0"/>
<dbReference type="PANTHER" id="PTHR30319:SF1">
    <property type="entry name" value="TRANSCRIPTIONAL REPRESSOR PAAX"/>
    <property type="match status" value="1"/>
</dbReference>
<feature type="domain" description="Transcriptional repressor PaaX-like C-terminal" evidence="2">
    <location>
        <begin position="218"/>
        <end position="272"/>
    </location>
</feature>
<dbReference type="InterPro" id="IPR036388">
    <property type="entry name" value="WH-like_DNA-bd_sf"/>
</dbReference>
<name>A0A0H5D0L0_9RHOB</name>
<dbReference type="PIRSF" id="PIRSF020623">
    <property type="entry name" value="PaaX"/>
    <property type="match status" value="1"/>
</dbReference>
<gene>
    <name evidence="3" type="primary">paaX</name>
    <name evidence="3" type="ORF">NIT7321_01440</name>
</gene>
<evidence type="ECO:0000259" key="1">
    <source>
        <dbReference type="Pfam" id="PF07848"/>
    </source>
</evidence>
<dbReference type="InterPro" id="IPR013225">
    <property type="entry name" value="PaaX_C"/>
</dbReference>
<protein>
    <submittedName>
        <fullName evidence="3">Transcriptional repressor PaaX</fullName>
    </submittedName>
</protein>
<reference evidence="4" key="1">
    <citation type="submission" date="2015-05" db="EMBL/GenBank/DDBJ databases">
        <authorList>
            <person name="Rodrigo-Torres Lidia"/>
            <person name="Arahal R.David."/>
        </authorList>
    </citation>
    <scope>NUCLEOTIDE SEQUENCE [LARGE SCALE GENOMIC DNA]</scope>
    <source>
        <strain evidence="4">CECT 7321</strain>
    </source>
</reference>
<evidence type="ECO:0000313" key="3">
    <source>
        <dbReference type="EMBL" id="CRL10594.1"/>
    </source>
</evidence>
<dbReference type="STRING" id="481446.NIT7645_00076"/>